<sequence length="243" mass="28092">MSVIININDPDDKDTIEIPLDGIYFNDSSVKGSPDQHVDSPISMVEVSPNGNYLVYYREKDKKIVVRDVNHDLELNKANKLQVEEELNKANKLEVDEELNKAIKLQVEEELNKAINLQVEEELNKANEAESDTGKSYKPNEYGKISHMCQKIYRIPNEADVISISKDNKIWLRFNDNIYVWEMFTGHTTIVLKNINEAKDIKILDDEENEYTLLKSNNEITVYSNKLRCPITLNEKNEEKEGK</sequence>
<proteinExistence type="predicted"/>
<gene>
    <name evidence="3" type="ORF">RhiirA4_496375</name>
    <name evidence="2" type="ORF">RhiirA4_532145</name>
</gene>
<dbReference type="EMBL" id="LLXI01001190">
    <property type="protein sequence ID" value="PKY52361.1"/>
    <property type="molecule type" value="Genomic_DNA"/>
</dbReference>
<evidence type="ECO:0000313" key="3">
    <source>
        <dbReference type="EMBL" id="PKY52361.1"/>
    </source>
</evidence>
<protein>
    <submittedName>
        <fullName evidence="3">Uncharacterized protein</fullName>
    </submittedName>
</protein>
<keyword evidence="4" id="KW-1185">Reference proteome</keyword>
<evidence type="ECO:0000313" key="2">
    <source>
        <dbReference type="EMBL" id="PKY51140.1"/>
    </source>
</evidence>
<keyword evidence="1" id="KW-0175">Coiled coil</keyword>
<organism evidence="3 4">
    <name type="scientific">Rhizophagus irregularis</name>
    <dbReference type="NCBI Taxonomy" id="588596"/>
    <lineage>
        <taxon>Eukaryota</taxon>
        <taxon>Fungi</taxon>
        <taxon>Fungi incertae sedis</taxon>
        <taxon>Mucoromycota</taxon>
        <taxon>Glomeromycotina</taxon>
        <taxon>Glomeromycetes</taxon>
        <taxon>Glomerales</taxon>
        <taxon>Glomeraceae</taxon>
        <taxon>Rhizophagus</taxon>
    </lineage>
</organism>
<comment type="caution">
    <text evidence="3">The sequence shown here is derived from an EMBL/GenBank/DDBJ whole genome shotgun (WGS) entry which is preliminary data.</text>
</comment>
<evidence type="ECO:0000313" key="4">
    <source>
        <dbReference type="Proteomes" id="UP000234323"/>
    </source>
</evidence>
<dbReference type="Proteomes" id="UP000234323">
    <property type="component" value="Unassembled WGS sequence"/>
</dbReference>
<accession>A0A2I1H0L3</accession>
<reference evidence="3 4" key="1">
    <citation type="submission" date="2015-10" db="EMBL/GenBank/DDBJ databases">
        <title>Genome analyses suggest a sexual origin of heterokaryosis in a supposedly ancient asexual fungus.</title>
        <authorList>
            <person name="Ropars J."/>
            <person name="Sedzielewska K."/>
            <person name="Noel J."/>
            <person name="Charron P."/>
            <person name="Farinelli L."/>
            <person name="Marton T."/>
            <person name="Kruger M."/>
            <person name="Pelin A."/>
            <person name="Brachmann A."/>
            <person name="Corradi N."/>
        </authorList>
    </citation>
    <scope>NUCLEOTIDE SEQUENCE [LARGE SCALE GENOMIC DNA]</scope>
    <source>
        <strain evidence="3 4">A4</strain>
    </source>
</reference>
<name>A0A2I1H0L3_9GLOM</name>
<dbReference type="AlphaFoldDB" id="A0A2I1H0L3"/>
<evidence type="ECO:0000256" key="1">
    <source>
        <dbReference type="SAM" id="Coils"/>
    </source>
</evidence>
<dbReference type="EMBL" id="LLXI01000971">
    <property type="protein sequence ID" value="PKY51140.1"/>
    <property type="molecule type" value="Genomic_DNA"/>
</dbReference>
<dbReference type="SUPFAM" id="SSF82171">
    <property type="entry name" value="DPP6 N-terminal domain-like"/>
    <property type="match status" value="1"/>
</dbReference>
<feature type="coiled-coil region" evidence="1">
    <location>
        <begin position="73"/>
        <end position="132"/>
    </location>
</feature>